<proteinExistence type="predicted"/>
<dbReference type="Proteomes" id="UP000654913">
    <property type="component" value="Chromosome 2"/>
</dbReference>
<gene>
    <name evidence="2" type="ORF">APUU_21559A</name>
</gene>
<dbReference type="EMBL" id="AP024444">
    <property type="protein sequence ID" value="BCS21127.1"/>
    <property type="molecule type" value="Genomic_DNA"/>
</dbReference>
<accession>A0A7R7XGK1</accession>
<dbReference type="Gene3D" id="3.30.710.10">
    <property type="entry name" value="Potassium Channel Kv1.1, Chain A"/>
    <property type="match status" value="1"/>
</dbReference>
<dbReference type="SMART" id="SM00225">
    <property type="entry name" value="BTB"/>
    <property type="match status" value="1"/>
</dbReference>
<dbReference type="RefSeq" id="XP_041553321.1">
    <property type="nucleotide sequence ID" value="XM_041700324.1"/>
</dbReference>
<feature type="domain" description="BTB" evidence="1">
    <location>
        <begin position="35"/>
        <end position="102"/>
    </location>
</feature>
<dbReference type="OrthoDB" id="6359816at2759"/>
<dbReference type="CDD" id="cd18186">
    <property type="entry name" value="BTB_POZ_ZBTB_KLHL-like"/>
    <property type="match status" value="1"/>
</dbReference>
<sequence>MSSSETESDQSDQATSPKSLIQTTMKDLFLCGQYSDMTVTCQGFTFKAHRSILCTQSDLFRGAMSGHFKEGITHTVDLPDDDLETVERVLSFLYFNDYHEKHHIKDLGRHLESLEDHPHPHWPTRKQRATSDDLGGYTHAEVYVAADKFGIPPLKTFASNRFEEWCAENWECQIFPITLEHALAILPPHDTLFQETIVSAICTDAPRILEDDAMTRFLESHGKIASGVLSQLVQDDKIRGGTQVEHIASFINWALLKDKCSICHVKLQVKLRPGDFESRMFHCATCNTPYYR</sequence>
<organism evidence="2 3">
    <name type="scientific">Aspergillus puulaauensis</name>
    <dbReference type="NCBI Taxonomy" id="1220207"/>
    <lineage>
        <taxon>Eukaryota</taxon>
        <taxon>Fungi</taxon>
        <taxon>Dikarya</taxon>
        <taxon>Ascomycota</taxon>
        <taxon>Pezizomycotina</taxon>
        <taxon>Eurotiomycetes</taxon>
        <taxon>Eurotiomycetidae</taxon>
        <taxon>Eurotiales</taxon>
        <taxon>Aspergillaceae</taxon>
        <taxon>Aspergillus</taxon>
    </lineage>
</organism>
<dbReference type="SUPFAM" id="SSF54695">
    <property type="entry name" value="POZ domain"/>
    <property type="match status" value="1"/>
</dbReference>
<dbReference type="AlphaFoldDB" id="A0A7R7XGK1"/>
<protein>
    <recommendedName>
        <fullName evidence="1">BTB domain-containing protein</fullName>
    </recommendedName>
</protein>
<keyword evidence="3" id="KW-1185">Reference proteome</keyword>
<dbReference type="PANTHER" id="PTHR47843:SF5">
    <property type="entry name" value="BTB_POZ DOMAIN PROTEIN"/>
    <property type="match status" value="1"/>
</dbReference>
<reference evidence="2" key="2">
    <citation type="submission" date="2021-02" db="EMBL/GenBank/DDBJ databases">
        <title>Aspergillus puulaauensis MK2 genome sequence.</title>
        <authorList>
            <person name="Futagami T."/>
            <person name="Mori K."/>
            <person name="Kadooka C."/>
            <person name="Tanaka T."/>
        </authorList>
    </citation>
    <scope>NUCLEOTIDE SEQUENCE</scope>
    <source>
        <strain evidence="2">MK2</strain>
    </source>
</reference>
<dbReference type="PANTHER" id="PTHR47843">
    <property type="entry name" value="BTB DOMAIN-CONTAINING PROTEIN-RELATED"/>
    <property type="match status" value="1"/>
</dbReference>
<name>A0A7R7XGK1_9EURO</name>
<evidence type="ECO:0000313" key="3">
    <source>
        <dbReference type="Proteomes" id="UP000654913"/>
    </source>
</evidence>
<dbReference type="KEGG" id="apuu:APUU_21559A"/>
<dbReference type="PROSITE" id="PS50097">
    <property type="entry name" value="BTB"/>
    <property type="match status" value="1"/>
</dbReference>
<evidence type="ECO:0000313" key="2">
    <source>
        <dbReference type="EMBL" id="BCS21127.1"/>
    </source>
</evidence>
<dbReference type="InterPro" id="IPR011333">
    <property type="entry name" value="SKP1/BTB/POZ_sf"/>
</dbReference>
<reference evidence="2" key="1">
    <citation type="submission" date="2021-01" db="EMBL/GenBank/DDBJ databases">
        <authorList>
            <consortium name="Aspergillus puulaauensis MK2 genome sequencing consortium"/>
            <person name="Kazuki M."/>
            <person name="Futagami T."/>
        </authorList>
    </citation>
    <scope>NUCLEOTIDE SEQUENCE</scope>
    <source>
        <strain evidence="2">MK2</strain>
    </source>
</reference>
<dbReference type="GeneID" id="64971132"/>
<evidence type="ECO:0000259" key="1">
    <source>
        <dbReference type="PROSITE" id="PS50097"/>
    </source>
</evidence>
<dbReference type="Pfam" id="PF00651">
    <property type="entry name" value="BTB"/>
    <property type="match status" value="1"/>
</dbReference>
<dbReference type="InterPro" id="IPR000210">
    <property type="entry name" value="BTB/POZ_dom"/>
</dbReference>